<dbReference type="NCBIfam" id="TIGR02232">
    <property type="entry name" value="myxo_disulf_rpt"/>
    <property type="match status" value="2"/>
</dbReference>
<protein>
    <recommendedName>
        <fullName evidence="7">Insulin-like growth factor binding protein, N-terminal</fullName>
    </recommendedName>
</protein>
<dbReference type="Proteomes" id="UP000692954">
    <property type="component" value="Unassembled WGS sequence"/>
</dbReference>
<accession>A0A8S1PPM8</accession>
<dbReference type="PANTHER" id="PTHR39767">
    <property type="entry name" value="CALCIUM/CALMODULIN-BINDING MEMBRANE PROTEIN PCM4-RELATED"/>
    <property type="match status" value="1"/>
</dbReference>
<evidence type="ECO:0008006" key="7">
    <source>
        <dbReference type="Google" id="ProtNLM"/>
    </source>
</evidence>
<reference evidence="5" key="1">
    <citation type="submission" date="2021-01" db="EMBL/GenBank/DDBJ databases">
        <authorList>
            <consortium name="Genoscope - CEA"/>
            <person name="William W."/>
        </authorList>
    </citation>
    <scope>NUCLEOTIDE SEQUENCE</scope>
</reference>
<evidence type="ECO:0000256" key="2">
    <source>
        <dbReference type="ARBA" id="ARBA00022737"/>
    </source>
</evidence>
<feature type="transmembrane region" description="Helical" evidence="4">
    <location>
        <begin position="1029"/>
        <end position="1045"/>
    </location>
</feature>
<keyword evidence="2" id="KW-0677">Repeat</keyword>
<keyword evidence="3" id="KW-1015">Disulfide bond</keyword>
<dbReference type="EMBL" id="CAJJDN010000083">
    <property type="protein sequence ID" value="CAD8105125.1"/>
    <property type="molecule type" value="Genomic_DNA"/>
</dbReference>
<feature type="transmembrane region" description="Helical" evidence="4">
    <location>
        <begin position="1082"/>
        <end position="1102"/>
    </location>
</feature>
<feature type="transmembrane region" description="Helical" evidence="4">
    <location>
        <begin position="898"/>
        <end position="919"/>
    </location>
</feature>
<evidence type="ECO:0000313" key="5">
    <source>
        <dbReference type="EMBL" id="CAD8105125.1"/>
    </source>
</evidence>
<keyword evidence="1" id="KW-0732">Signal</keyword>
<comment type="caution">
    <text evidence="5">The sequence shown here is derived from an EMBL/GenBank/DDBJ whole genome shotgun (WGS) entry which is preliminary data.</text>
</comment>
<dbReference type="AlphaFoldDB" id="A0A8S1PPM8"/>
<evidence type="ECO:0000313" key="6">
    <source>
        <dbReference type="Proteomes" id="UP000692954"/>
    </source>
</evidence>
<feature type="transmembrane region" description="Helical" evidence="4">
    <location>
        <begin position="990"/>
        <end position="1008"/>
    </location>
</feature>
<keyword evidence="4" id="KW-0812">Transmembrane</keyword>
<organism evidence="5 6">
    <name type="scientific">Paramecium sonneborni</name>
    <dbReference type="NCBI Taxonomy" id="65129"/>
    <lineage>
        <taxon>Eukaryota</taxon>
        <taxon>Sar</taxon>
        <taxon>Alveolata</taxon>
        <taxon>Ciliophora</taxon>
        <taxon>Intramacronucleata</taxon>
        <taxon>Oligohymenophorea</taxon>
        <taxon>Peniculida</taxon>
        <taxon>Parameciidae</taxon>
        <taxon>Paramecium</taxon>
    </lineage>
</organism>
<sequence>MKLLQLPPHYRVKIEFTLYMQIIQITIVLIHQELAYNVEYKTEQGQSNYCGIDYFNDQIKDIQFEIDHKGLTTNLYLSSTLDSNPWDESWGFRNFRLYIYQCPSGCLICSQDDYQSDCLVWVLFDSFYTEIDPNLFEVEGWNIDNQQVAKKKKCKSVPIICGESLCGKDTIISKNFYSLPIHTKMKIKFKYLKVDSWEINDQIILKVDGEIKWIASLSLINQYQYSLCGNYYPEVSINVEVTFMHSSTFALVQILNTLDQDSTDESFGIRDIQIYIEQILCGDQIIQFSEDCDDGNLFPFDGCFNCKYSCVEGCSLCHKGICLNCFYGWVFQNNLFICLRIINLDQQQQQISLQTNGNELDYKTVIECRKGFYLNWISYQCESICGDNFITNTEECDIESEFCHECKFQCSSNCQQCQFGICQVCNKDYLLQNNHCVQTEINNRCQCQEICGNNNYAIYTLEECVCDLNCLECIRGVCYECSNNYMLINNNCYEIPVTCGDLIIQENEECDDGNNIEFDGCFNCQYSCPIGCKDCKLGICQDTCQYGFYLINNICSPICGDSIQADHEQCDDGNNNEFDGCYQCQYSCPQHCSDCLKGICVACNLGFLLINNNCINNCGDGILNLEEQCDDGNQDDRDGCSQLCEIEFDWICKQGTDCTYIKYPIFKTEYLMQKNQYQYVKISFSQPVQSQSQVIYKDTFDLEILDLNKTIFNITIKDIKPVQFLIVSDVQYILQIEIQTNLNYQPILKVNLTEQLYSIDDAPLKNTIDYIQLNYPNYMTEEQGKFASAFQIISKASIFSIYGSSIILIILGNSLTFWGILDALQQQSYLKFINVQYPQTLIIYFESSELISIQSLLNSITRLNRMAKVLEFPYLESYEKFQFYEINANITEGLRTEIILFGTFSFVYLIILITIKIINNLEVNDKFLRFPKFIRFLQKQKRKIYFKVIRTNGSLVKNALLACSWDLIFMAFLEISIYHDLAFYKTFVRLSIALIIIITTLIFILSQITGILNWKKQSFHQFWRKKKDFFIIIKKVLILLILVFYQHEQELQTLILTLINLLYLIYVINFKPLDDQQEHLKTLIMETSLTLFTASTFLNWNLLSHYIQYTQRVIISWIQISLLVSVLISFMFFELYNALLIIKQKFIKLIANRNVPKRQEEDQSQKQNNQQKTERNLQLKRIPIARVTFSCQIHQTV</sequence>
<keyword evidence="4" id="KW-1133">Transmembrane helix</keyword>
<feature type="transmembrane region" description="Helical" evidence="4">
    <location>
        <begin position="799"/>
        <end position="821"/>
    </location>
</feature>
<dbReference type="InterPro" id="IPR011936">
    <property type="entry name" value="Myxo_disulph_rpt"/>
</dbReference>
<evidence type="ECO:0000256" key="4">
    <source>
        <dbReference type="SAM" id="Phobius"/>
    </source>
</evidence>
<proteinExistence type="predicted"/>
<gene>
    <name evidence="5" type="ORF">PSON_ATCC_30995.1.T0830201</name>
</gene>
<dbReference type="Pfam" id="PF13948">
    <property type="entry name" value="DUF4215"/>
    <property type="match status" value="5"/>
</dbReference>
<keyword evidence="4" id="KW-0472">Membrane</keyword>
<feature type="transmembrane region" description="Helical" evidence="4">
    <location>
        <begin position="1114"/>
        <end position="1136"/>
    </location>
</feature>
<dbReference type="OrthoDB" id="282383at2759"/>
<evidence type="ECO:0000256" key="1">
    <source>
        <dbReference type="ARBA" id="ARBA00022729"/>
    </source>
</evidence>
<keyword evidence="6" id="KW-1185">Reference proteome</keyword>
<dbReference type="PANTHER" id="PTHR39767:SF2">
    <property type="entry name" value="CHROMOSOME UNDETERMINED SCAFFOLD_1, WHOLE GENOME SHOTGUN SEQUENCE"/>
    <property type="match status" value="1"/>
</dbReference>
<feature type="transmembrane region" description="Helical" evidence="4">
    <location>
        <begin position="1051"/>
        <end position="1070"/>
    </location>
</feature>
<evidence type="ECO:0000256" key="3">
    <source>
        <dbReference type="ARBA" id="ARBA00023157"/>
    </source>
</evidence>
<name>A0A8S1PPM8_9CILI</name>